<dbReference type="InterPro" id="IPR015939">
    <property type="entry name" value="Fum_Rdtase/Succ_DH_flav-like_C"/>
</dbReference>
<dbReference type="InterPro" id="IPR027477">
    <property type="entry name" value="Succ_DH/fumarate_Rdtase_cat_sf"/>
</dbReference>
<keyword evidence="2" id="KW-0285">Flavoprotein</keyword>
<dbReference type="SUPFAM" id="SSF56425">
    <property type="entry name" value="Succinate dehydrogenase/fumarate reductase flavoprotein, catalytic domain"/>
    <property type="match status" value="1"/>
</dbReference>
<dbReference type="PANTHER" id="PTHR11632">
    <property type="entry name" value="SUCCINATE DEHYDROGENASE 2 FLAVOPROTEIN SUBUNIT"/>
    <property type="match status" value="1"/>
</dbReference>
<evidence type="ECO:0000313" key="6">
    <source>
        <dbReference type="EMBL" id="MDN3686465.1"/>
    </source>
</evidence>
<organism evidence="6 7">
    <name type="scientific">Cyclobacterium jeungdonense</name>
    <dbReference type="NCBI Taxonomy" id="708087"/>
    <lineage>
        <taxon>Bacteria</taxon>
        <taxon>Pseudomonadati</taxon>
        <taxon>Bacteroidota</taxon>
        <taxon>Cytophagia</taxon>
        <taxon>Cytophagales</taxon>
        <taxon>Cyclobacteriaceae</taxon>
        <taxon>Cyclobacterium</taxon>
    </lineage>
</organism>
<gene>
    <name evidence="6" type="ORF">QWZ15_01380</name>
</gene>
<dbReference type="InterPro" id="IPR030664">
    <property type="entry name" value="SdhA/FrdA/AprA"/>
</dbReference>
<dbReference type="Gene3D" id="3.90.700.10">
    <property type="entry name" value="Succinate dehydrogenase/fumarate reductase flavoprotein, catalytic domain"/>
    <property type="match status" value="1"/>
</dbReference>
<reference evidence="7" key="1">
    <citation type="journal article" date="2019" name="Int. J. Syst. Evol. Microbiol.">
        <title>The Global Catalogue of Microorganisms (GCM) 10K type strain sequencing project: providing services to taxonomists for standard genome sequencing and annotation.</title>
        <authorList>
            <consortium name="The Broad Institute Genomics Platform"/>
            <consortium name="The Broad Institute Genome Sequencing Center for Infectious Disease"/>
            <person name="Wu L."/>
            <person name="Ma J."/>
        </authorList>
    </citation>
    <scope>NUCLEOTIDE SEQUENCE [LARGE SCALE GENOMIC DNA]</scope>
    <source>
        <strain evidence="7">CECT 7706</strain>
    </source>
</reference>
<evidence type="ECO:0000256" key="2">
    <source>
        <dbReference type="ARBA" id="ARBA00022630"/>
    </source>
</evidence>
<name>A0ABT8C1V4_9BACT</name>
<dbReference type="SUPFAM" id="SSF51905">
    <property type="entry name" value="FAD/NAD(P)-binding domain"/>
    <property type="match status" value="1"/>
</dbReference>
<dbReference type="InterPro" id="IPR037099">
    <property type="entry name" value="Fum_R/Succ_DH_flav-like_C_sf"/>
</dbReference>
<sequence length="644" mass="71826">MYFSTDTATTPLAKIPEGDLKDKWSNFKTQARLVSPNNRKNYRILVIGTGLSGASAAASLAELGYQVTSFCFQDSPRRAHSVAAQGGVNAMKNYKNDGDSVFRMFYDTLKGGDFRSREANVYRLAECSASLIDQAVAQGVPFAREYSGYLSNRSFGGVQVSRTFYARGQTGQQLLLGAYQAMMRQVHLGKVTCYSRHEMLDLVTENGVAKGILVRNLDTGEISRHGAHAVVLATGGFGKIYYLSTLAMGCNGSAIWRAHKKGAWASCPSWTQIHPTCLPQSGNHQSKLTLMSESLRNDGRIWTPRVKNENRKPQDIPEEDRDYYLERRYPSFGNLAPRDIASRAAKERIDAGHGVGPLKNAVYLDFKDAIANQGKETIVKKYGNLFTMYEKITGINAYEQPMMISPAAHFSMGGLWVDYELSSSISGLYVIGEANFSDHGANRLGANSLLQACVDGYYILPQTLPHYLAQLSKSEKPDTNTAAFEESENQMRTQLRELCQINGSKTVDHFHRELGKILYDKCGLSRTEKGLTAAIEAIRSLRQEFYQDLKIPQNENGINEELEKAGRVADYLEIGELMCIDALSREESCGAHFREEYQTADGEAKRNDRDYAFISCWKSGDPSPVLIKEPLHFEFTKPTERSYK</sequence>
<accession>A0ABT8C1V4</accession>
<dbReference type="Pfam" id="PF02910">
    <property type="entry name" value="Succ_DH_flav_C"/>
    <property type="match status" value="1"/>
</dbReference>
<dbReference type="RefSeq" id="WP_163384631.1">
    <property type="nucleotide sequence ID" value="NZ_JAUFQS010000003.1"/>
</dbReference>
<feature type="domain" description="FAD-dependent oxidoreductase 2 FAD-binding" evidence="4">
    <location>
        <begin position="44"/>
        <end position="449"/>
    </location>
</feature>
<evidence type="ECO:0000256" key="1">
    <source>
        <dbReference type="ARBA" id="ARBA00001974"/>
    </source>
</evidence>
<dbReference type="PANTHER" id="PTHR11632:SF53">
    <property type="entry name" value="SUCCINATE DEHYDROGENASE FLAVOPROTEIN SUBUNIT"/>
    <property type="match status" value="1"/>
</dbReference>
<dbReference type="Proteomes" id="UP001236663">
    <property type="component" value="Unassembled WGS sequence"/>
</dbReference>
<evidence type="ECO:0000259" key="5">
    <source>
        <dbReference type="Pfam" id="PF02910"/>
    </source>
</evidence>
<dbReference type="EMBL" id="JAUFQS010000003">
    <property type="protein sequence ID" value="MDN3686465.1"/>
    <property type="molecule type" value="Genomic_DNA"/>
</dbReference>
<keyword evidence="3" id="KW-0560">Oxidoreductase</keyword>
<evidence type="ECO:0000256" key="3">
    <source>
        <dbReference type="ARBA" id="ARBA00023002"/>
    </source>
</evidence>
<dbReference type="InterPro" id="IPR003953">
    <property type="entry name" value="FAD-dep_OxRdtase_2_FAD-bd"/>
</dbReference>
<dbReference type="InterPro" id="IPR036188">
    <property type="entry name" value="FAD/NAD-bd_sf"/>
</dbReference>
<evidence type="ECO:0000259" key="4">
    <source>
        <dbReference type="Pfam" id="PF00890"/>
    </source>
</evidence>
<evidence type="ECO:0000313" key="7">
    <source>
        <dbReference type="Proteomes" id="UP001236663"/>
    </source>
</evidence>
<keyword evidence="7" id="KW-1185">Reference proteome</keyword>
<protein>
    <submittedName>
        <fullName evidence="6">Fumarate reductase/succinate dehydrogenase flavoprotein subunit</fullName>
    </submittedName>
</protein>
<comment type="caution">
    <text evidence="6">The sequence shown here is derived from an EMBL/GenBank/DDBJ whole genome shotgun (WGS) entry which is preliminary data.</text>
</comment>
<proteinExistence type="predicted"/>
<dbReference type="NCBIfam" id="TIGR01811">
    <property type="entry name" value="sdhA_Bsu"/>
    <property type="match status" value="1"/>
</dbReference>
<feature type="domain" description="Fumarate reductase/succinate dehydrogenase flavoprotein-like C-terminal" evidence="5">
    <location>
        <begin position="511"/>
        <end position="643"/>
    </location>
</feature>
<dbReference type="PRINTS" id="PR00368">
    <property type="entry name" value="FADPNR"/>
</dbReference>
<dbReference type="Gene3D" id="1.20.58.100">
    <property type="entry name" value="Fumarate reductase/succinate dehydrogenase flavoprotein-like, C-terminal domain"/>
    <property type="match status" value="1"/>
</dbReference>
<dbReference type="InterPro" id="IPR011280">
    <property type="entry name" value="Succ_DH/Fum_Rdt_flav_su"/>
</dbReference>
<dbReference type="Gene3D" id="3.50.50.60">
    <property type="entry name" value="FAD/NAD(P)-binding domain"/>
    <property type="match status" value="1"/>
</dbReference>
<dbReference type="NCBIfam" id="NF005749">
    <property type="entry name" value="PRK07573.1"/>
    <property type="match status" value="1"/>
</dbReference>
<dbReference type="Pfam" id="PF00890">
    <property type="entry name" value="FAD_binding_2"/>
    <property type="match status" value="1"/>
</dbReference>
<dbReference type="SUPFAM" id="SSF46977">
    <property type="entry name" value="Succinate dehydrogenase/fumarate reductase flavoprotein C-terminal domain"/>
    <property type="match status" value="1"/>
</dbReference>
<comment type="cofactor">
    <cofactor evidence="1">
        <name>FAD</name>
        <dbReference type="ChEBI" id="CHEBI:57692"/>
    </cofactor>
</comment>